<dbReference type="EMBL" id="DSDK01000522">
    <property type="protein sequence ID" value="HDR51890.1"/>
    <property type="molecule type" value="Genomic_DNA"/>
</dbReference>
<comment type="caution">
    <text evidence="2">The sequence shown here is derived from an EMBL/GenBank/DDBJ whole genome shotgun (WGS) entry which is preliminary data.</text>
</comment>
<dbReference type="AlphaFoldDB" id="A0A831PKS9"/>
<evidence type="ECO:0000256" key="1">
    <source>
        <dbReference type="SAM" id="MobiDB-lite"/>
    </source>
</evidence>
<accession>A0A831PKS9</accession>
<feature type="compositionally biased region" description="Basic and acidic residues" evidence="1">
    <location>
        <begin position="207"/>
        <end position="221"/>
    </location>
</feature>
<gene>
    <name evidence="2" type="ORF">ENN90_09795</name>
</gene>
<protein>
    <recommendedName>
        <fullName evidence="3">DUF4848 domain-containing protein</fullName>
    </recommendedName>
</protein>
<sequence>MKKFSILMMALVALTVFNGCQKEELTDRQLTDEEVQPQEVVQPDVYVENGYLAFKNMEAVDSVIRMFNGMTPKEFELWENQIDFKSARSEFEALFEEYENLKSYSDFVAFKKRNKDKLLFNDNDENDCSIDYPYATKYFTPVLNNKGICKIGNTIMKFTKDNQIAILDGDVNKLRNLSAYMNDEMVITMPKLKSTIINKETSSIHSFPEDDPKGDDNEWHRKPNISNRKLKNELYYERYILSDTDPNYPYTTRYRNGILVYLNQRGQKISWGRWVNYKTQYSIREVRFQVSGYSEVQDGRYHVSAEVKPSVNFYLHNHFEITPYIPQNYLPYPSFVYFAAKVTFRGFGFDYEDYYRINNPENYTIAGGYTYPSSGWGW</sequence>
<proteinExistence type="predicted"/>
<feature type="region of interest" description="Disordered" evidence="1">
    <location>
        <begin position="203"/>
        <end position="223"/>
    </location>
</feature>
<name>A0A831PKS9_9BACT</name>
<dbReference type="Proteomes" id="UP000886047">
    <property type="component" value="Unassembled WGS sequence"/>
</dbReference>
<reference evidence="2" key="1">
    <citation type="journal article" date="2020" name="mSystems">
        <title>Genome- and Community-Level Interaction Insights into Carbon Utilization and Element Cycling Functions of Hydrothermarchaeota in Hydrothermal Sediment.</title>
        <authorList>
            <person name="Zhou Z."/>
            <person name="Liu Y."/>
            <person name="Xu W."/>
            <person name="Pan J."/>
            <person name="Luo Z.H."/>
            <person name="Li M."/>
        </authorList>
    </citation>
    <scope>NUCLEOTIDE SEQUENCE [LARGE SCALE GENOMIC DNA]</scope>
    <source>
        <strain evidence="2">SpSt-1217</strain>
    </source>
</reference>
<evidence type="ECO:0008006" key="3">
    <source>
        <dbReference type="Google" id="ProtNLM"/>
    </source>
</evidence>
<evidence type="ECO:0000313" key="2">
    <source>
        <dbReference type="EMBL" id="HDR51890.1"/>
    </source>
</evidence>
<organism evidence="2">
    <name type="scientific">Mariniphaga anaerophila</name>
    <dbReference type="NCBI Taxonomy" id="1484053"/>
    <lineage>
        <taxon>Bacteria</taxon>
        <taxon>Pseudomonadati</taxon>
        <taxon>Bacteroidota</taxon>
        <taxon>Bacteroidia</taxon>
        <taxon>Marinilabiliales</taxon>
        <taxon>Prolixibacteraceae</taxon>
        <taxon>Mariniphaga</taxon>
    </lineage>
</organism>